<sequence>MSPPTFPRRRCWYAAALPLLILLLGACQYTPGALPGPAVVVLSDSLPGPVPAPVALRPDTVRPHEPALYLYLQPGADTVRVPWLRRLTRLPTGGWQVDFDRAGRLAGRPLRYVEARRVAISPGRRPGRWTAQLLALTYPQLPPDLGAQGLNERLREEYYTKHQAALYLWFEPQPAYDALPLPARRRLTDTVLLYRRRPVRLGLLRPPGYRRFLLTVHHELQTCPEARSSYDTDFYDGPGGQYRLSEAELFRPALQRLLARAVLQLVQDTRRRRHLPRLLPAQRAEFRRRFDMYQGMSFTPQGLRLVYEAPLQPVSDPAQDPLGALLPADCRPLVLLLPYRILTPYLRPES</sequence>
<evidence type="ECO:0000313" key="2">
    <source>
        <dbReference type="Proteomes" id="UP000282184"/>
    </source>
</evidence>
<gene>
    <name evidence="1" type="ORF">EJV47_24960</name>
</gene>
<name>A0A3S0K170_9BACT</name>
<accession>A0A3S0K170</accession>
<evidence type="ECO:0000313" key="1">
    <source>
        <dbReference type="EMBL" id="RTQ45394.1"/>
    </source>
</evidence>
<comment type="caution">
    <text evidence="1">The sequence shown here is derived from an EMBL/GenBank/DDBJ whole genome shotgun (WGS) entry which is preliminary data.</text>
</comment>
<protein>
    <submittedName>
        <fullName evidence="1">Uncharacterized protein</fullName>
    </submittedName>
</protein>
<proteinExistence type="predicted"/>
<dbReference type="RefSeq" id="WP_126695946.1">
    <property type="nucleotide sequence ID" value="NZ_RXOF01000020.1"/>
</dbReference>
<organism evidence="1 2">
    <name type="scientific">Hymenobacter gummosus</name>
    <dbReference type="NCBI Taxonomy" id="1776032"/>
    <lineage>
        <taxon>Bacteria</taxon>
        <taxon>Pseudomonadati</taxon>
        <taxon>Bacteroidota</taxon>
        <taxon>Cytophagia</taxon>
        <taxon>Cytophagales</taxon>
        <taxon>Hymenobacteraceae</taxon>
        <taxon>Hymenobacter</taxon>
    </lineage>
</organism>
<reference evidence="1 2" key="1">
    <citation type="submission" date="2018-12" db="EMBL/GenBank/DDBJ databases">
        <title>Hymenobacter gummosus sp. nov., isolated from a spring.</title>
        <authorList>
            <person name="Nie L."/>
        </authorList>
    </citation>
    <scope>NUCLEOTIDE SEQUENCE [LARGE SCALE GENOMIC DNA]</scope>
    <source>
        <strain evidence="1 2">KCTC 52166</strain>
    </source>
</reference>
<dbReference type="Proteomes" id="UP000282184">
    <property type="component" value="Unassembled WGS sequence"/>
</dbReference>
<keyword evidence="2" id="KW-1185">Reference proteome</keyword>
<dbReference type="EMBL" id="RXOF01000020">
    <property type="protein sequence ID" value="RTQ45394.1"/>
    <property type="molecule type" value="Genomic_DNA"/>
</dbReference>
<dbReference type="AlphaFoldDB" id="A0A3S0K170"/>